<dbReference type="InterPro" id="IPR011335">
    <property type="entry name" value="Restrct_endonuc-II-like"/>
</dbReference>
<dbReference type="InterPro" id="IPR012296">
    <property type="entry name" value="Nuclease_put_TT1808"/>
</dbReference>
<keyword evidence="3" id="KW-0255">Endonuclease</keyword>
<dbReference type="CDD" id="cd06260">
    <property type="entry name" value="DUF820-like"/>
    <property type="match status" value="1"/>
</dbReference>
<dbReference type="Gene3D" id="3.90.1570.10">
    <property type="entry name" value="tt1808, chain A"/>
    <property type="match status" value="1"/>
</dbReference>
<sequence>MRLEYDPRACLPSAEDLPDSDDTPVDNQLQHLIPVLLEIILGSIWLEAMDWLFGVDMGIYYDPDEPAIVPDGFLSLGVPKMLDPSLRPSYVLWEERKVPILVLEVVSRTRGGEYSRKKRLYAELGILYYAIYNDRRKRRPKLEVYRLEEGEYRSLSGEPVWLPELQLGLGRAEGTFQGMTREWLYWYDENGERYPTPGERTERERQRADTAEAERDRIQLELQELRDRLRRSNIDPDSLL</sequence>
<dbReference type="Proteomes" id="UP001232992">
    <property type="component" value="Unassembled WGS sequence"/>
</dbReference>
<dbReference type="InterPro" id="IPR008538">
    <property type="entry name" value="Uma2"/>
</dbReference>
<keyword evidence="3" id="KW-0540">Nuclease</keyword>
<dbReference type="PANTHER" id="PTHR33352">
    <property type="entry name" value="SLR1095 PROTEIN"/>
    <property type="match status" value="1"/>
</dbReference>
<gene>
    <name evidence="3" type="ORF">PMH09_08995</name>
</gene>
<organism evidence="3 4">
    <name type="scientific">Roseofilum casamattae BLCC-M143</name>
    <dbReference type="NCBI Taxonomy" id="3022442"/>
    <lineage>
        <taxon>Bacteria</taxon>
        <taxon>Bacillati</taxon>
        <taxon>Cyanobacteriota</taxon>
        <taxon>Cyanophyceae</taxon>
        <taxon>Desertifilales</taxon>
        <taxon>Desertifilaceae</taxon>
        <taxon>Roseofilum</taxon>
        <taxon>Roseofilum casamattae</taxon>
    </lineage>
</organism>
<dbReference type="Pfam" id="PF05685">
    <property type="entry name" value="Uma2"/>
    <property type="match status" value="1"/>
</dbReference>
<dbReference type="SUPFAM" id="SSF52980">
    <property type="entry name" value="Restriction endonuclease-like"/>
    <property type="match status" value="1"/>
</dbReference>
<evidence type="ECO:0000259" key="2">
    <source>
        <dbReference type="Pfam" id="PF05685"/>
    </source>
</evidence>
<feature type="region of interest" description="Disordered" evidence="1">
    <location>
        <begin position="195"/>
        <end position="215"/>
    </location>
</feature>
<evidence type="ECO:0000256" key="1">
    <source>
        <dbReference type="SAM" id="MobiDB-lite"/>
    </source>
</evidence>
<accession>A0ABT7BXS9</accession>
<reference evidence="3 4" key="1">
    <citation type="submission" date="2023-01" db="EMBL/GenBank/DDBJ databases">
        <title>Novel diversity within Roseofilum (Cyanobacteria; Desertifilaceae) from marine benthic mats with descriptions of four novel species.</title>
        <authorList>
            <person name="Wang Y."/>
            <person name="Berthold D.E."/>
            <person name="Hu J."/>
            <person name="Lefler F.W."/>
            <person name="Laughinghouse H.D. IV."/>
        </authorList>
    </citation>
    <scope>NUCLEOTIDE SEQUENCE [LARGE SCALE GENOMIC DNA]</scope>
    <source>
        <strain evidence="3 4">BLCC-M143</strain>
    </source>
</reference>
<dbReference type="PANTHER" id="PTHR33352:SF3">
    <property type="entry name" value="SLR1612 PROTEIN"/>
    <property type="match status" value="1"/>
</dbReference>
<feature type="domain" description="Putative restriction endonuclease" evidence="2">
    <location>
        <begin position="44"/>
        <end position="168"/>
    </location>
</feature>
<protein>
    <submittedName>
        <fullName evidence="3">Uma2 family endonuclease</fullName>
    </submittedName>
</protein>
<keyword evidence="4" id="KW-1185">Reference proteome</keyword>
<dbReference type="RefSeq" id="WP_283757989.1">
    <property type="nucleotide sequence ID" value="NZ_JAQOSQ010000007.1"/>
</dbReference>
<evidence type="ECO:0000313" key="3">
    <source>
        <dbReference type="EMBL" id="MDJ1183334.1"/>
    </source>
</evidence>
<feature type="region of interest" description="Disordered" evidence="1">
    <location>
        <begin position="1"/>
        <end position="23"/>
    </location>
</feature>
<keyword evidence="3" id="KW-0378">Hydrolase</keyword>
<name>A0ABT7BXS9_9CYAN</name>
<proteinExistence type="predicted"/>
<dbReference type="EMBL" id="JAQOSQ010000007">
    <property type="protein sequence ID" value="MDJ1183334.1"/>
    <property type="molecule type" value="Genomic_DNA"/>
</dbReference>
<evidence type="ECO:0000313" key="4">
    <source>
        <dbReference type="Proteomes" id="UP001232992"/>
    </source>
</evidence>
<dbReference type="GO" id="GO:0004519">
    <property type="term" value="F:endonuclease activity"/>
    <property type="evidence" value="ECO:0007669"/>
    <property type="project" value="UniProtKB-KW"/>
</dbReference>
<feature type="compositionally biased region" description="Basic and acidic residues" evidence="1">
    <location>
        <begin position="199"/>
        <end position="215"/>
    </location>
</feature>
<comment type="caution">
    <text evidence="3">The sequence shown here is derived from an EMBL/GenBank/DDBJ whole genome shotgun (WGS) entry which is preliminary data.</text>
</comment>